<reference evidence="1 2" key="1">
    <citation type="submission" date="2021-06" db="EMBL/GenBank/DDBJ databases">
        <authorList>
            <person name="Palmer J.M."/>
        </authorList>
    </citation>
    <scope>NUCLEOTIDE SEQUENCE [LARGE SCALE GENOMIC DNA]</scope>
    <source>
        <strain evidence="2">if_2019</strain>
        <tissue evidence="1">Muscle</tissue>
    </source>
</reference>
<name>A0ABV0U3X6_9TELE</name>
<evidence type="ECO:0000313" key="1">
    <source>
        <dbReference type="EMBL" id="MEQ2239240.1"/>
    </source>
</evidence>
<dbReference type="EMBL" id="JAHRIQ010058041">
    <property type="protein sequence ID" value="MEQ2239240.1"/>
    <property type="molecule type" value="Genomic_DNA"/>
</dbReference>
<protein>
    <submittedName>
        <fullName evidence="1">Uncharacterized protein</fullName>
    </submittedName>
</protein>
<sequence>MSFHKKLLPSFSLPATSTTKLCRLEKCAYFPTWELNPARDYHDQIYRCARGLRVVWHIVVWKAWMDGCMLRRSFWLQPGAHRSHVLGNTLPLDSNTLPPP</sequence>
<accession>A0ABV0U3X6</accession>
<gene>
    <name evidence="1" type="ORF">ILYODFUR_002416</name>
</gene>
<comment type="caution">
    <text evidence="1">The sequence shown here is derived from an EMBL/GenBank/DDBJ whole genome shotgun (WGS) entry which is preliminary data.</text>
</comment>
<keyword evidence="2" id="KW-1185">Reference proteome</keyword>
<evidence type="ECO:0000313" key="2">
    <source>
        <dbReference type="Proteomes" id="UP001482620"/>
    </source>
</evidence>
<dbReference type="Proteomes" id="UP001482620">
    <property type="component" value="Unassembled WGS sequence"/>
</dbReference>
<organism evidence="1 2">
    <name type="scientific">Ilyodon furcidens</name>
    <name type="common">goldbreast splitfin</name>
    <dbReference type="NCBI Taxonomy" id="33524"/>
    <lineage>
        <taxon>Eukaryota</taxon>
        <taxon>Metazoa</taxon>
        <taxon>Chordata</taxon>
        <taxon>Craniata</taxon>
        <taxon>Vertebrata</taxon>
        <taxon>Euteleostomi</taxon>
        <taxon>Actinopterygii</taxon>
        <taxon>Neopterygii</taxon>
        <taxon>Teleostei</taxon>
        <taxon>Neoteleostei</taxon>
        <taxon>Acanthomorphata</taxon>
        <taxon>Ovalentaria</taxon>
        <taxon>Atherinomorphae</taxon>
        <taxon>Cyprinodontiformes</taxon>
        <taxon>Goodeidae</taxon>
        <taxon>Ilyodon</taxon>
    </lineage>
</organism>
<proteinExistence type="predicted"/>